<evidence type="ECO:0000313" key="1">
    <source>
        <dbReference type="EMBL" id="KIL62889.1"/>
    </source>
</evidence>
<dbReference type="EMBL" id="KN818265">
    <property type="protein sequence ID" value="KIL62889.1"/>
    <property type="molecule type" value="Genomic_DNA"/>
</dbReference>
<dbReference type="HOGENOM" id="CLU_2157729_0_0_1"/>
<name>A0A0C2T8D5_AMAMK</name>
<organism evidence="1 2">
    <name type="scientific">Amanita muscaria (strain Koide BX008)</name>
    <dbReference type="NCBI Taxonomy" id="946122"/>
    <lineage>
        <taxon>Eukaryota</taxon>
        <taxon>Fungi</taxon>
        <taxon>Dikarya</taxon>
        <taxon>Basidiomycota</taxon>
        <taxon>Agaricomycotina</taxon>
        <taxon>Agaricomycetes</taxon>
        <taxon>Agaricomycetidae</taxon>
        <taxon>Agaricales</taxon>
        <taxon>Pluteineae</taxon>
        <taxon>Amanitaceae</taxon>
        <taxon>Amanita</taxon>
    </lineage>
</organism>
<evidence type="ECO:0000313" key="2">
    <source>
        <dbReference type="Proteomes" id="UP000054549"/>
    </source>
</evidence>
<gene>
    <name evidence="1" type="ORF">M378DRAFT_739165</name>
</gene>
<sequence length="111" mass="12853">MNNSQYCRSNHFQRNSLWCSHQCRAKGCCFVPLDLSPSPRFYSCGLLCRSLAFLPHPHYYPTQIARCLSKLSQIQWGGQNSVYRHNFRNGVGKLSVLECRDYGLTNYQIKS</sequence>
<accession>A0A0C2T8D5</accession>
<reference evidence="1 2" key="1">
    <citation type="submission" date="2014-04" db="EMBL/GenBank/DDBJ databases">
        <title>Evolutionary Origins and Diversification of the Mycorrhizal Mutualists.</title>
        <authorList>
            <consortium name="DOE Joint Genome Institute"/>
            <consortium name="Mycorrhizal Genomics Consortium"/>
            <person name="Kohler A."/>
            <person name="Kuo A."/>
            <person name="Nagy L.G."/>
            <person name="Floudas D."/>
            <person name="Copeland A."/>
            <person name="Barry K.W."/>
            <person name="Cichocki N."/>
            <person name="Veneault-Fourrey C."/>
            <person name="LaButti K."/>
            <person name="Lindquist E.A."/>
            <person name="Lipzen A."/>
            <person name="Lundell T."/>
            <person name="Morin E."/>
            <person name="Murat C."/>
            <person name="Riley R."/>
            <person name="Ohm R."/>
            <person name="Sun H."/>
            <person name="Tunlid A."/>
            <person name="Henrissat B."/>
            <person name="Grigoriev I.V."/>
            <person name="Hibbett D.S."/>
            <person name="Martin F."/>
        </authorList>
    </citation>
    <scope>NUCLEOTIDE SEQUENCE [LARGE SCALE GENOMIC DNA]</scope>
    <source>
        <strain evidence="1 2">Koide BX008</strain>
    </source>
</reference>
<dbReference type="Proteomes" id="UP000054549">
    <property type="component" value="Unassembled WGS sequence"/>
</dbReference>
<proteinExistence type="predicted"/>
<dbReference type="InParanoid" id="A0A0C2T8D5"/>
<dbReference type="AlphaFoldDB" id="A0A0C2T8D5"/>
<keyword evidence="2" id="KW-1185">Reference proteome</keyword>
<protein>
    <submittedName>
        <fullName evidence="1">Uncharacterized protein</fullName>
    </submittedName>
</protein>